<evidence type="ECO:0000256" key="1">
    <source>
        <dbReference type="SAM" id="MobiDB-lite"/>
    </source>
</evidence>
<dbReference type="GO" id="GO:0070888">
    <property type="term" value="F:E-box binding"/>
    <property type="evidence" value="ECO:0007669"/>
    <property type="project" value="TreeGrafter"/>
</dbReference>
<proteinExistence type="predicted"/>
<gene>
    <name evidence="3" type="ORF">Pmani_003992</name>
</gene>
<feature type="region of interest" description="Disordered" evidence="1">
    <location>
        <begin position="68"/>
        <end position="105"/>
    </location>
</feature>
<accession>A0AAE1QFR4</accession>
<evidence type="ECO:0000313" key="3">
    <source>
        <dbReference type="EMBL" id="KAK4325435.1"/>
    </source>
</evidence>
<feature type="domain" description="BHLH" evidence="2">
    <location>
        <begin position="95"/>
        <end position="154"/>
    </location>
</feature>
<dbReference type="GO" id="GO:0045944">
    <property type="term" value="P:positive regulation of transcription by RNA polymerase II"/>
    <property type="evidence" value="ECO:0007669"/>
    <property type="project" value="TreeGrafter"/>
</dbReference>
<evidence type="ECO:0000259" key="2">
    <source>
        <dbReference type="PROSITE" id="PS50888"/>
    </source>
</evidence>
<name>A0AAE1QFR4_9EUCA</name>
<dbReference type="PANTHER" id="PTHR19290">
    <property type="entry name" value="BASIC HELIX-LOOP-HELIX PROTEIN NEUROGENIN-RELATED"/>
    <property type="match status" value="1"/>
</dbReference>
<dbReference type="GO" id="GO:0009653">
    <property type="term" value="P:anatomical structure morphogenesis"/>
    <property type="evidence" value="ECO:0007669"/>
    <property type="project" value="TreeGrafter"/>
</dbReference>
<dbReference type="GO" id="GO:0046983">
    <property type="term" value="F:protein dimerization activity"/>
    <property type="evidence" value="ECO:0007669"/>
    <property type="project" value="InterPro"/>
</dbReference>
<feature type="compositionally biased region" description="Basic and acidic residues" evidence="1">
    <location>
        <begin position="25"/>
        <end position="34"/>
    </location>
</feature>
<dbReference type="GO" id="GO:0003700">
    <property type="term" value="F:DNA-binding transcription factor activity"/>
    <property type="evidence" value="ECO:0007669"/>
    <property type="project" value="TreeGrafter"/>
</dbReference>
<dbReference type="SUPFAM" id="SSF47459">
    <property type="entry name" value="HLH, helix-loop-helix DNA-binding domain"/>
    <property type="match status" value="1"/>
</dbReference>
<dbReference type="InterPro" id="IPR011598">
    <property type="entry name" value="bHLH_dom"/>
</dbReference>
<sequence length="295" mass="32964">MTKLDVMVADPQLTNNNNNNNSNMGKERDKERASECQSGGRTSSGGCAGKYLLRPRSVRSLRRCDNDWSITEPTTNSSSSSSKRQKSRPAPLSKYRRKTANTRERCRMRQINTAFEKLRKMLPALNSSRGASTSGPDMTKITTLKYACAYIRSLQDILDSSVTLEHRLQEGDDDDDDGSLMVQDEDECSWVFSSCILDNNNTSMQDTTSRQDTCVLPAQDRSSSLVVDVRGTERDSDFMDLLCDSSDSGIFDEDLNSFSYVSPPLCEADEVALLLLSAETSYWHQDPSSHLHFTS</sequence>
<dbReference type="PANTHER" id="PTHR19290:SF147">
    <property type="entry name" value="HELIX-LOOP-HELIX PROTEIN DELILAH"/>
    <property type="match status" value="1"/>
</dbReference>
<protein>
    <recommendedName>
        <fullName evidence="2">BHLH domain-containing protein</fullName>
    </recommendedName>
</protein>
<dbReference type="Proteomes" id="UP001292094">
    <property type="component" value="Unassembled WGS sequence"/>
</dbReference>
<feature type="region of interest" description="Disordered" evidence="1">
    <location>
        <begin position="1"/>
        <end position="50"/>
    </location>
</feature>
<dbReference type="AlphaFoldDB" id="A0AAE1QFR4"/>
<dbReference type="Pfam" id="PF00010">
    <property type="entry name" value="HLH"/>
    <property type="match status" value="1"/>
</dbReference>
<organism evidence="3 4">
    <name type="scientific">Petrolisthes manimaculis</name>
    <dbReference type="NCBI Taxonomy" id="1843537"/>
    <lineage>
        <taxon>Eukaryota</taxon>
        <taxon>Metazoa</taxon>
        <taxon>Ecdysozoa</taxon>
        <taxon>Arthropoda</taxon>
        <taxon>Crustacea</taxon>
        <taxon>Multicrustacea</taxon>
        <taxon>Malacostraca</taxon>
        <taxon>Eumalacostraca</taxon>
        <taxon>Eucarida</taxon>
        <taxon>Decapoda</taxon>
        <taxon>Pleocyemata</taxon>
        <taxon>Anomura</taxon>
        <taxon>Galatheoidea</taxon>
        <taxon>Porcellanidae</taxon>
        <taxon>Petrolisthes</taxon>
    </lineage>
</organism>
<dbReference type="GO" id="GO:0005634">
    <property type="term" value="C:nucleus"/>
    <property type="evidence" value="ECO:0007669"/>
    <property type="project" value="TreeGrafter"/>
</dbReference>
<keyword evidence="4" id="KW-1185">Reference proteome</keyword>
<comment type="caution">
    <text evidence="3">The sequence shown here is derived from an EMBL/GenBank/DDBJ whole genome shotgun (WGS) entry which is preliminary data.</text>
</comment>
<reference evidence="3" key="1">
    <citation type="submission" date="2023-11" db="EMBL/GenBank/DDBJ databases">
        <title>Genome assemblies of two species of porcelain crab, Petrolisthes cinctipes and Petrolisthes manimaculis (Anomura: Porcellanidae).</title>
        <authorList>
            <person name="Angst P."/>
        </authorList>
    </citation>
    <scope>NUCLEOTIDE SEQUENCE</scope>
    <source>
        <strain evidence="3">PB745_02</strain>
        <tissue evidence="3">Gill</tissue>
    </source>
</reference>
<dbReference type="SMART" id="SM00353">
    <property type="entry name" value="HLH"/>
    <property type="match status" value="1"/>
</dbReference>
<dbReference type="InterPro" id="IPR036638">
    <property type="entry name" value="HLH_DNA-bd_sf"/>
</dbReference>
<dbReference type="Gene3D" id="4.10.280.10">
    <property type="entry name" value="Helix-loop-helix DNA-binding domain"/>
    <property type="match status" value="1"/>
</dbReference>
<dbReference type="PROSITE" id="PS50888">
    <property type="entry name" value="BHLH"/>
    <property type="match status" value="1"/>
</dbReference>
<dbReference type="EMBL" id="JAWZYT010000280">
    <property type="protein sequence ID" value="KAK4325435.1"/>
    <property type="molecule type" value="Genomic_DNA"/>
</dbReference>
<evidence type="ECO:0000313" key="4">
    <source>
        <dbReference type="Proteomes" id="UP001292094"/>
    </source>
</evidence>
<dbReference type="InterPro" id="IPR050359">
    <property type="entry name" value="bHLH_transcription_factors"/>
</dbReference>